<dbReference type="AlphaFoldDB" id="A0AA40BM64"/>
<dbReference type="PANTHER" id="PTHR35605:SF1">
    <property type="entry name" value="ECP2 EFFECTOR PROTEIN DOMAIN-CONTAINING PROTEIN-RELATED"/>
    <property type="match status" value="1"/>
</dbReference>
<gene>
    <name evidence="2" type="ORF">B0T21DRAFT_402075</name>
</gene>
<accession>A0AA40BM64</accession>
<feature type="signal peptide" evidence="1">
    <location>
        <begin position="1"/>
        <end position="20"/>
    </location>
</feature>
<sequence>MLPSSAFLASILAFSSPAYSVPTSLDSSAKTPGIEGYTTVPIFWDLPIKADDPNGPTATVNGTIQAAIAKMEADYHGWNATFQAQLRRRPPPPHASSISADQYPEFTDCDIDYDKAIGFAIVWGIEYLRGVPGTAKNGPGPGNCGRVSCSWKSAIWWCNEDNNEKELQWGQIADGAYYVFNKCETDTGYVKGKGYFVKDKFNVFVVYDQSDHC</sequence>
<dbReference type="EMBL" id="JAUKTV010000006">
    <property type="protein sequence ID" value="KAK0736706.1"/>
    <property type="molecule type" value="Genomic_DNA"/>
</dbReference>
<keyword evidence="3" id="KW-1185">Reference proteome</keyword>
<proteinExistence type="predicted"/>
<evidence type="ECO:0000256" key="1">
    <source>
        <dbReference type="SAM" id="SignalP"/>
    </source>
</evidence>
<dbReference type="Proteomes" id="UP001172159">
    <property type="component" value="Unassembled WGS sequence"/>
</dbReference>
<evidence type="ECO:0000313" key="2">
    <source>
        <dbReference type="EMBL" id="KAK0736706.1"/>
    </source>
</evidence>
<name>A0AA40BM64_9PEZI</name>
<feature type="chain" id="PRO_5041276355" evidence="1">
    <location>
        <begin position="21"/>
        <end position="213"/>
    </location>
</feature>
<evidence type="ECO:0000313" key="3">
    <source>
        <dbReference type="Proteomes" id="UP001172159"/>
    </source>
</evidence>
<reference evidence="2" key="1">
    <citation type="submission" date="2023-06" db="EMBL/GenBank/DDBJ databases">
        <title>Genome-scale phylogeny and comparative genomics of the fungal order Sordariales.</title>
        <authorList>
            <consortium name="Lawrence Berkeley National Laboratory"/>
            <person name="Hensen N."/>
            <person name="Bonometti L."/>
            <person name="Westerberg I."/>
            <person name="Brannstrom I.O."/>
            <person name="Guillou S."/>
            <person name="Cros-Aarteil S."/>
            <person name="Calhoun S."/>
            <person name="Haridas S."/>
            <person name="Kuo A."/>
            <person name="Mondo S."/>
            <person name="Pangilinan J."/>
            <person name="Riley R."/>
            <person name="Labutti K."/>
            <person name="Andreopoulos B."/>
            <person name="Lipzen A."/>
            <person name="Chen C."/>
            <person name="Yanf M."/>
            <person name="Daum C."/>
            <person name="Ng V."/>
            <person name="Clum A."/>
            <person name="Steindorff A."/>
            <person name="Ohm R."/>
            <person name="Martin F."/>
            <person name="Silar P."/>
            <person name="Natvig D."/>
            <person name="Lalanne C."/>
            <person name="Gautier V."/>
            <person name="Ament-Velasquez S.L."/>
            <person name="Kruys A."/>
            <person name="Hutchinson M.I."/>
            <person name="Powell A.J."/>
            <person name="Barry K."/>
            <person name="Miller A.N."/>
            <person name="Grigoriev I.V."/>
            <person name="Debuchy R."/>
            <person name="Gladieux P."/>
            <person name="Thoren M.H."/>
            <person name="Johannesson H."/>
        </authorList>
    </citation>
    <scope>NUCLEOTIDE SEQUENCE</scope>
    <source>
        <strain evidence="2">CBS 540.89</strain>
    </source>
</reference>
<comment type="caution">
    <text evidence="2">The sequence shown here is derived from an EMBL/GenBank/DDBJ whole genome shotgun (WGS) entry which is preliminary data.</text>
</comment>
<organism evidence="2 3">
    <name type="scientific">Apiosordaria backusii</name>
    <dbReference type="NCBI Taxonomy" id="314023"/>
    <lineage>
        <taxon>Eukaryota</taxon>
        <taxon>Fungi</taxon>
        <taxon>Dikarya</taxon>
        <taxon>Ascomycota</taxon>
        <taxon>Pezizomycotina</taxon>
        <taxon>Sordariomycetes</taxon>
        <taxon>Sordariomycetidae</taxon>
        <taxon>Sordariales</taxon>
        <taxon>Lasiosphaeriaceae</taxon>
        <taxon>Apiosordaria</taxon>
    </lineage>
</organism>
<dbReference type="PANTHER" id="PTHR35605">
    <property type="entry name" value="ECP2 EFFECTOR PROTEIN DOMAIN-CONTAINING PROTEIN-RELATED"/>
    <property type="match status" value="1"/>
</dbReference>
<protein>
    <submittedName>
        <fullName evidence="2">Uncharacterized protein</fullName>
    </submittedName>
</protein>
<keyword evidence="1" id="KW-0732">Signal</keyword>